<keyword evidence="3" id="KW-1185">Reference proteome</keyword>
<accession>A0A3D8QXG1</accession>
<dbReference type="EMBL" id="PDLM01000011">
    <property type="protein sequence ID" value="RDW66523.1"/>
    <property type="molecule type" value="Genomic_DNA"/>
</dbReference>
<dbReference type="AlphaFoldDB" id="A0A3D8QXG1"/>
<gene>
    <name evidence="2" type="ORF">BP6252_10158</name>
</gene>
<dbReference type="OrthoDB" id="3596768at2759"/>
<evidence type="ECO:0000313" key="2">
    <source>
        <dbReference type="EMBL" id="RDW66523.1"/>
    </source>
</evidence>
<evidence type="ECO:0000313" key="3">
    <source>
        <dbReference type="Proteomes" id="UP000256645"/>
    </source>
</evidence>
<organism evidence="2 3">
    <name type="scientific">Coleophoma cylindrospora</name>
    <dbReference type="NCBI Taxonomy" id="1849047"/>
    <lineage>
        <taxon>Eukaryota</taxon>
        <taxon>Fungi</taxon>
        <taxon>Dikarya</taxon>
        <taxon>Ascomycota</taxon>
        <taxon>Pezizomycotina</taxon>
        <taxon>Leotiomycetes</taxon>
        <taxon>Helotiales</taxon>
        <taxon>Dermateaceae</taxon>
        <taxon>Coleophoma</taxon>
    </lineage>
</organism>
<proteinExistence type="predicted"/>
<evidence type="ECO:0000256" key="1">
    <source>
        <dbReference type="SAM" id="MobiDB-lite"/>
    </source>
</evidence>
<reference evidence="2 3" key="1">
    <citation type="journal article" date="2018" name="IMA Fungus">
        <title>IMA Genome-F 9: Draft genome sequence of Annulohypoxylon stygium, Aspergillus mulundensis, Berkeleyomyces basicola (syn. Thielaviopsis basicola), Ceratocystis smalleyi, two Cercospora beticola strains, Coleophoma cylindrospora, Fusarium fracticaudum, Phialophora cf. hyalina, and Morchella septimelata.</title>
        <authorList>
            <person name="Wingfield B.D."/>
            <person name="Bills G.F."/>
            <person name="Dong Y."/>
            <person name="Huang W."/>
            <person name="Nel W.J."/>
            <person name="Swalarsk-Parry B.S."/>
            <person name="Vaghefi N."/>
            <person name="Wilken P.M."/>
            <person name="An Z."/>
            <person name="de Beer Z.W."/>
            <person name="De Vos L."/>
            <person name="Chen L."/>
            <person name="Duong T.A."/>
            <person name="Gao Y."/>
            <person name="Hammerbacher A."/>
            <person name="Kikkert J.R."/>
            <person name="Li Y."/>
            <person name="Li H."/>
            <person name="Li K."/>
            <person name="Li Q."/>
            <person name="Liu X."/>
            <person name="Ma X."/>
            <person name="Naidoo K."/>
            <person name="Pethybridge S.J."/>
            <person name="Sun J."/>
            <person name="Steenkamp E.T."/>
            <person name="van der Nest M.A."/>
            <person name="van Wyk S."/>
            <person name="Wingfield M.J."/>
            <person name="Xiong C."/>
            <person name="Yue Q."/>
            <person name="Zhang X."/>
        </authorList>
    </citation>
    <scope>NUCLEOTIDE SEQUENCE [LARGE SCALE GENOMIC DNA]</scope>
    <source>
        <strain evidence="2 3">BP6252</strain>
    </source>
</reference>
<feature type="compositionally biased region" description="Pro residues" evidence="1">
    <location>
        <begin position="155"/>
        <end position="179"/>
    </location>
</feature>
<dbReference type="Proteomes" id="UP000256645">
    <property type="component" value="Unassembled WGS sequence"/>
</dbReference>
<protein>
    <submittedName>
        <fullName evidence="2">Uncharacterized protein</fullName>
    </submittedName>
</protein>
<sequence>MARSQEDWAALILKHAHGITSIASKDDLDEYTLVKMHVHAEENFTDYTLWLLFKEEFKNFNESTFNDLRADIKVKLRTHLLQRGVYINKPSARPQHSLGAALHDVLLEQQPHDWTDAELTAALKEVPSMITVALKDRLNLTKDQLRTKAPSLPNSSPPVSPKLPPPPEGPPPPPPPLPPPDEDFSYERFQDLRNQMKWLEQIFKLKPEELIRTPDGLDYTKQATTVAKIYIDAQKSTTNASEHRRRLQRRRCLLTPVDFLPEPHCLHSLAIDAT</sequence>
<comment type="caution">
    <text evidence="2">The sequence shown here is derived from an EMBL/GenBank/DDBJ whole genome shotgun (WGS) entry which is preliminary data.</text>
</comment>
<feature type="region of interest" description="Disordered" evidence="1">
    <location>
        <begin position="147"/>
        <end position="183"/>
    </location>
</feature>
<name>A0A3D8QXG1_9HELO</name>